<proteinExistence type="predicted"/>
<feature type="transmembrane region" description="Helical" evidence="1">
    <location>
        <begin position="52"/>
        <end position="72"/>
    </location>
</feature>
<protein>
    <submittedName>
        <fullName evidence="2">Uncharacterized protein</fullName>
    </submittedName>
</protein>
<gene>
    <name evidence="2" type="ORF">JOD01_003241</name>
</gene>
<keyword evidence="1" id="KW-0472">Membrane</keyword>
<sequence>MKKSSEEVLYQAEATYKDLLLRKNLKLRIFETVVFVLGMLVASSILDADSDTFKLIAFAIAIAVVGLFPFLYKLVLQPKYTLTRTHLIVSMSGKETAFPLNEVEPVIEGRHIYRLSGKRESLMVSREFLGHLNERLRYFQNKAKRR</sequence>
<keyword evidence="1" id="KW-1133">Transmembrane helix</keyword>
<feature type="transmembrane region" description="Helical" evidence="1">
    <location>
        <begin position="27"/>
        <end position="46"/>
    </location>
</feature>
<name>A0A938Y1H8_9BACL</name>
<accession>A0A938Y1H8</accession>
<comment type="caution">
    <text evidence="2">The sequence shown here is derived from an EMBL/GenBank/DDBJ whole genome shotgun (WGS) entry which is preliminary data.</text>
</comment>
<organism evidence="2 3">
    <name type="scientific">Brevibacillus fulvus</name>
    <dbReference type="NCBI Taxonomy" id="1125967"/>
    <lineage>
        <taxon>Bacteria</taxon>
        <taxon>Bacillati</taxon>
        <taxon>Bacillota</taxon>
        <taxon>Bacilli</taxon>
        <taxon>Bacillales</taxon>
        <taxon>Paenibacillaceae</taxon>
        <taxon>Brevibacillus</taxon>
    </lineage>
</organism>
<dbReference type="RefSeq" id="WP_204519290.1">
    <property type="nucleotide sequence ID" value="NZ_BAABIN010000037.1"/>
</dbReference>
<reference evidence="2" key="1">
    <citation type="submission" date="2021-01" db="EMBL/GenBank/DDBJ databases">
        <title>Genomic Encyclopedia of Type Strains, Phase IV (KMG-IV): sequencing the most valuable type-strain genomes for metagenomic binning, comparative biology and taxonomic classification.</title>
        <authorList>
            <person name="Goeker M."/>
        </authorList>
    </citation>
    <scope>NUCLEOTIDE SEQUENCE</scope>
    <source>
        <strain evidence="2">DSM 25523</strain>
    </source>
</reference>
<evidence type="ECO:0000256" key="1">
    <source>
        <dbReference type="SAM" id="Phobius"/>
    </source>
</evidence>
<dbReference type="Proteomes" id="UP000717624">
    <property type="component" value="Unassembled WGS sequence"/>
</dbReference>
<evidence type="ECO:0000313" key="3">
    <source>
        <dbReference type="Proteomes" id="UP000717624"/>
    </source>
</evidence>
<evidence type="ECO:0000313" key="2">
    <source>
        <dbReference type="EMBL" id="MBM7591590.1"/>
    </source>
</evidence>
<keyword evidence="1" id="KW-0812">Transmembrane</keyword>
<dbReference type="EMBL" id="JAFBEB010000013">
    <property type="protein sequence ID" value="MBM7591590.1"/>
    <property type="molecule type" value="Genomic_DNA"/>
</dbReference>
<dbReference type="AlphaFoldDB" id="A0A938Y1H8"/>
<keyword evidence="3" id="KW-1185">Reference proteome</keyword>